<accession>A0A099J2T4</accession>
<comment type="caution">
    <text evidence="1">The sequence shown here is derived from an EMBL/GenBank/DDBJ whole genome shotgun (WGS) entry which is preliminary data.</text>
</comment>
<protein>
    <submittedName>
        <fullName evidence="1">Uncharacterized protein</fullName>
    </submittedName>
</protein>
<proteinExistence type="predicted"/>
<evidence type="ECO:0000313" key="2">
    <source>
        <dbReference type="Proteomes" id="UP000029864"/>
    </source>
</evidence>
<dbReference type="EMBL" id="JPXF01000076">
    <property type="protein sequence ID" value="KGJ72380.1"/>
    <property type="molecule type" value="Genomic_DNA"/>
</dbReference>
<dbReference type="AlphaFoldDB" id="A0A099J2T4"/>
<name>A0A099J2T4_9MICO</name>
<dbReference type="STRING" id="1001240.GY21_15720"/>
<reference evidence="1 2" key="1">
    <citation type="submission" date="2014-08" db="EMBL/GenBank/DDBJ databases">
        <authorList>
            <person name="Sisinthy S."/>
        </authorList>
    </citation>
    <scope>NUCLEOTIDE SEQUENCE [LARGE SCALE GENOMIC DNA]</scope>
    <source>
        <strain evidence="1 2">RuG17</strain>
    </source>
</reference>
<organism evidence="1 2">
    <name type="scientific">Cryobacterium roopkundense</name>
    <dbReference type="NCBI Taxonomy" id="1001240"/>
    <lineage>
        <taxon>Bacteria</taxon>
        <taxon>Bacillati</taxon>
        <taxon>Actinomycetota</taxon>
        <taxon>Actinomycetes</taxon>
        <taxon>Micrococcales</taxon>
        <taxon>Microbacteriaceae</taxon>
        <taxon>Cryobacterium</taxon>
    </lineage>
</organism>
<gene>
    <name evidence="1" type="ORF">GY21_15720</name>
</gene>
<dbReference type="Proteomes" id="UP000029864">
    <property type="component" value="Unassembled WGS sequence"/>
</dbReference>
<keyword evidence="2" id="KW-1185">Reference proteome</keyword>
<sequence>MPVATAVATPAAGAEQILDRPQTPLDIPLYAIPDSFEDDSYRLLGQRPGEAKASGTATLYAARTLTNLTCLVALGGTAGYLASCTEPARFPASGLRLYWSGTMDIGAPDEEAILQPMEMYAVWHADGTLEYGGSSPATSAP</sequence>
<evidence type="ECO:0000313" key="1">
    <source>
        <dbReference type="EMBL" id="KGJ72380.1"/>
    </source>
</evidence>